<evidence type="ECO:0000256" key="1">
    <source>
        <dbReference type="SAM" id="MobiDB-lite"/>
    </source>
</evidence>
<comment type="caution">
    <text evidence="2">The sequence shown here is derived from an EMBL/GenBank/DDBJ whole genome shotgun (WGS) entry which is preliminary data.</text>
</comment>
<gene>
    <name evidence="2" type="ORF">BN2614_LOCUS4</name>
</gene>
<organism evidence="2 3">
    <name type="scientific">Gulo gulo</name>
    <name type="common">Wolverine</name>
    <name type="synonym">Gluton</name>
    <dbReference type="NCBI Taxonomy" id="48420"/>
    <lineage>
        <taxon>Eukaryota</taxon>
        <taxon>Metazoa</taxon>
        <taxon>Chordata</taxon>
        <taxon>Craniata</taxon>
        <taxon>Vertebrata</taxon>
        <taxon>Euteleostomi</taxon>
        <taxon>Mammalia</taxon>
        <taxon>Eutheria</taxon>
        <taxon>Laurasiatheria</taxon>
        <taxon>Carnivora</taxon>
        <taxon>Caniformia</taxon>
        <taxon>Musteloidea</taxon>
        <taxon>Mustelidae</taxon>
        <taxon>Guloninae</taxon>
        <taxon>Gulo</taxon>
    </lineage>
</organism>
<feature type="non-terminal residue" evidence="2">
    <location>
        <position position="55"/>
    </location>
</feature>
<dbReference type="Proteomes" id="UP000269945">
    <property type="component" value="Unassembled WGS sequence"/>
</dbReference>
<proteinExistence type="predicted"/>
<accession>A0A9X9Q0V5</accession>
<reference evidence="2 3" key="1">
    <citation type="submission" date="2018-10" db="EMBL/GenBank/DDBJ databases">
        <authorList>
            <person name="Ekblom R."/>
            <person name="Jareborg N."/>
        </authorList>
    </citation>
    <scope>NUCLEOTIDE SEQUENCE [LARGE SCALE GENOMIC DNA]</scope>
    <source>
        <tissue evidence="2">Muscle</tissue>
    </source>
</reference>
<keyword evidence="3" id="KW-1185">Reference proteome</keyword>
<name>A0A9X9Q0V5_GULGU</name>
<dbReference type="EMBL" id="CYRY02016091">
    <property type="protein sequence ID" value="VCW88298.1"/>
    <property type="molecule type" value="Genomic_DNA"/>
</dbReference>
<protein>
    <submittedName>
        <fullName evidence="2">Uncharacterized protein</fullName>
    </submittedName>
</protein>
<evidence type="ECO:0000313" key="3">
    <source>
        <dbReference type="Proteomes" id="UP000269945"/>
    </source>
</evidence>
<evidence type="ECO:0000313" key="2">
    <source>
        <dbReference type="EMBL" id="VCW88298.1"/>
    </source>
</evidence>
<sequence>MWLAKYGFKDFSHYQRVRGQALWSWEDPTAMGYPTGNSCGPPEVSKIGPPESNLL</sequence>
<feature type="region of interest" description="Disordered" evidence="1">
    <location>
        <begin position="34"/>
        <end position="55"/>
    </location>
</feature>
<dbReference type="AlphaFoldDB" id="A0A9X9Q0V5"/>